<dbReference type="SUPFAM" id="SSF81296">
    <property type="entry name" value="E set domains"/>
    <property type="match status" value="1"/>
</dbReference>
<dbReference type="OrthoDB" id="5451596at2"/>
<dbReference type="InterPro" id="IPR013783">
    <property type="entry name" value="Ig-like_fold"/>
</dbReference>
<reference evidence="2 3" key="1">
    <citation type="submission" date="2018-01" db="EMBL/GenBank/DDBJ databases">
        <authorList>
            <person name="Paulsen S."/>
            <person name="Gram L.K."/>
        </authorList>
    </citation>
    <scope>NUCLEOTIDE SEQUENCE [LARGE SCALE GENOMIC DNA]</scope>
    <source>
        <strain evidence="2 3">S3790</strain>
    </source>
</reference>
<evidence type="ECO:0000259" key="1">
    <source>
        <dbReference type="Pfam" id="PF16561"/>
    </source>
</evidence>
<dbReference type="AlphaFoldDB" id="A0A5S3V5U0"/>
<sequence length="101" mass="11992">MLTKRFFKTKDEAEVTFEFSHPQAKKVELVAEFTGWEPVTMKFNKKERAFKSKHRLPTDKQFHFRYLIDGEQWDNDHKADDYVTNSFGTQNSVVNTQKIAM</sequence>
<accession>A0A5S3V5U0</accession>
<dbReference type="InterPro" id="IPR014756">
    <property type="entry name" value="Ig_E-set"/>
</dbReference>
<protein>
    <submittedName>
        <fullName evidence="2">1,4-alpha-glucan branching protein</fullName>
    </submittedName>
</protein>
<dbReference type="Proteomes" id="UP000307217">
    <property type="component" value="Unassembled WGS sequence"/>
</dbReference>
<dbReference type="RefSeq" id="WP_138592861.1">
    <property type="nucleotide sequence ID" value="NZ_PNBX01000077.1"/>
</dbReference>
<comment type="caution">
    <text evidence="2">The sequence shown here is derived from an EMBL/GenBank/DDBJ whole genome shotgun (WGS) entry which is preliminary data.</text>
</comment>
<dbReference type="Pfam" id="PF16561">
    <property type="entry name" value="AMPK1_CBM"/>
    <property type="match status" value="1"/>
</dbReference>
<dbReference type="InterPro" id="IPR032640">
    <property type="entry name" value="AMPK1_CBM"/>
</dbReference>
<evidence type="ECO:0000313" key="3">
    <source>
        <dbReference type="Proteomes" id="UP000307217"/>
    </source>
</evidence>
<feature type="domain" description="AMP-activated protein kinase glycogen-binding" evidence="1">
    <location>
        <begin position="15"/>
        <end position="98"/>
    </location>
</feature>
<gene>
    <name evidence="2" type="ORF">CWC19_16440</name>
</gene>
<dbReference type="CDD" id="cd07184">
    <property type="entry name" value="E_set_Isoamylase_like_N"/>
    <property type="match status" value="1"/>
</dbReference>
<reference evidence="3" key="2">
    <citation type="submission" date="2019-06" db="EMBL/GenBank/DDBJ databases">
        <title>Co-occurence of chitin degradation, pigmentation and bioactivity in marine Pseudoalteromonas.</title>
        <authorList>
            <person name="Sonnenschein E.C."/>
            <person name="Bech P.K."/>
        </authorList>
    </citation>
    <scope>NUCLEOTIDE SEQUENCE [LARGE SCALE GENOMIC DNA]</scope>
    <source>
        <strain evidence="3">S3790</strain>
    </source>
</reference>
<name>A0A5S3V5U0_9GAMM</name>
<evidence type="ECO:0000313" key="2">
    <source>
        <dbReference type="EMBL" id="TMO66356.1"/>
    </source>
</evidence>
<dbReference type="Gene3D" id="2.60.40.10">
    <property type="entry name" value="Immunoglobulins"/>
    <property type="match status" value="1"/>
</dbReference>
<dbReference type="EMBL" id="PNBX01000077">
    <property type="protein sequence ID" value="TMO66356.1"/>
    <property type="molecule type" value="Genomic_DNA"/>
</dbReference>
<proteinExistence type="predicted"/>
<organism evidence="2 3">
    <name type="scientific">Pseudoalteromonas aurantia</name>
    <dbReference type="NCBI Taxonomy" id="43654"/>
    <lineage>
        <taxon>Bacteria</taxon>
        <taxon>Pseudomonadati</taxon>
        <taxon>Pseudomonadota</taxon>
        <taxon>Gammaproteobacteria</taxon>
        <taxon>Alteromonadales</taxon>
        <taxon>Pseudoalteromonadaceae</taxon>
        <taxon>Pseudoalteromonas</taxon>
    </lineage>
</organism>